<dbReference type="OrthoDB" id="9770040at2"/>
<accession>A0A158AL46</accession>
<feature type="transmembrane region" description="Helical" evidence="1">
    <location>
        <begin position="248"/>
        <end position="268"/>
    </location>
</feature>
<feature type="transmembrane region" description="Helical" evidence="1">
    <location>
        <begin position="128"/>
        <end position="146"/>
    </location>
</feature>
<name>A0A158AL46_9BURK</name>
<dbReference type="Proteomes" id="UP000054911">
    <property type="component" value="Unassembled WGS sequence"/>
</dbReference>
<protein>
    <submittedName>
        <fullName evidence="2">NnrS family protein</fullName>
    </submittedName>
</protein>
<dbReference type="InterPro" id="IPR010266">
    <property type="entry name" value="NnrS"/>
</dbReference>
<comment type="caution">
    <text evidence="2">The sequence shown here is derived from an EMBL/GenBank/DDBJ whole genome shotgun (WGS) entry which is preliminary data.</text>
</comment>
<evidence type="ECO:0000313" key="2">
    <source>
        <dbReference type="EMBL" id="SAK58306.1"/>
    </source>
</evidence>
<keyword evidence="1" id="KW-0472">Membrane</keyword>
<gene>
    <name evidence="2" type="ORF">AWB80_02395</name>
</gene>
<dbReference type="EMBL" id="FCOE02000006">
    <property type="protein sequence ID" value="SAK58306.1"/>
    <property type="molecule type" value="Genomic_DNA"/>
</dbReference>
<dbReference type="RefSeq" id="WP_061174885.1">
    <property type="nucleotide sequence ID" value="NZ_FCOE02000006.1"/>
</dbReference>
<proteinExistence type="predicted"/>
<keyword evidence="1" id="KW-1133">Transmembrane helix</keyword>
<keyword evidence="1" id="KW-0812">Transmembrane</keyword>
<evidence type="ECO:0000313" key="3">
    <source>
        <dbReference type="Proteomes" id="UP000054911"/>
    </source>
</evidence>
<feature type="transmembrane region" description="Helical" evidence="1">
    <location>
        <begin position="72"/>
        <end position="93"/>
    </location>
</feature>
<dbReference type="STRING" id="1777141.AWB80_02395"/>
<feature type="transmembrane region" description="Helical" evidence="1">
    <location>
        <begin position="158"/>
        <end position="177"/>
    </location>
</feature>
<feature type="transmembrane region" description="Helical" evidence="1">
    <location>
        <begin position="30"/>
        <end position="52"/>
    </location>
</feature>
<feature type="transmembrane region" description="Helical" evidence="1">
    <location>
        <begin position="312"/>
        <end position="330"/>
    </location>
</feature>
<feature type="transmembrane region" description="Helical" evidence="1">
    <location>
        <begin position="280"/>
        <end position="300"/>
    </location>
</feature>
<dbReference type="Pfam" id="PF05940">
    <property type="entry name" value="NnrS"/>
    <property type="match status" value="1"/>
</dbReference>
<dbReference type="AlphaFoldDB" id="A0A158AL46"/>
<feature type="transmembrane region" description="Helical" evidence="1">
    <location>
        <begin position="225"/>
        <end position="242"/>
    </location>
</feature>
<feature type="transmembrane region" description="Helical" evidence="1">
    <location>
        <begin position="189"/>
        <end position="213"/>
    </location>
</feature>
<feature type="transmembrane region" description="Helical" evidence="1">
    <location>
        <begin position="350"/>
        <end position="369"/>
    </location>
</feature>
<evidence type="ECO:0000256" key="1">
    <source>
        <dbReference type="SAM" id="Phobius"/>
    </source>
</evidence>
<reference evidence="2" key="1">
    <citation type="submission" date="2016-01" db="EMBL/GenBank/DDBJ databases">
        <authorList>
            <person name="Peeters C."/>
        </authorList>
    </citation>
    <scope>NUCLEOTIDE SEQUENCE [LARGE SCALE GENOMIC DNA]</scope>
    <source>
        <strain evidence="2">LMG 29323</strain>
    </source>
</reference>
<feature type="transmembrane region" description="Helical" evidence="1">
    <location>
        <begin position="105"/>
        <end position="122"/>
    </location>
</feature>
<feature type="transmembrane region" description="Helical" evidence="1">
    <location>
        <begin position="375"/>
        <end position="397"/>
    </location>
</feature>
<keyword evidence="3" id="KW-1185">Reference proteome</keyword>
<sequence>MKIAEPNAVFVAAPEGRKPEHRRRLALFDLGFRPFYLCGAAFGALALTIWLLVLAGEPLFGGYLLRADPIGWHAHEMVFGFAAAIVVGFLLTAVRAWTGRDTARGAALASLALLWLAGRVLVWSGPALPAAVVDSVFLPVAALLLLRVLVKAGNRRNYFIAVVLLAFGALNAAFHTFSIDARPDLAMRAVYASAGIVVLLVSVISGRVIPMFTANAIPGFVARRWRFVELTVAPLTLAAFFADAFALHAAIVAPLALLACGVHLARMIGWRSHAVRGRPILAILHLAYAWLPLGFAMLALSALGSARVPHSLAMHAFAAGAIGGAIIAMITRTARGHTGRPLVADRRDVACYALVMAAGALRVLGPLVAPSWHSTWIFAAGICWVVAFALYVASYAAPLSRPREDGKPG</sequence>
<organism evidence="2 3">
    <name type="scientific">Caballeronia pedi</name>
    <dbReference type="NCBI Taxonomy" id="1777141"/>
    <lineage>
        <taxon>Bacteria</taxon>
        <taxon>Pseudomonadati</taxon>
        <taxon>Pseudomonadota</taxon>
        <taxon>Betaproteobacteria</taxon>
        <taxon>Burkholderiales</taxon>
        <taxon>Burkholderiaceae</taxon>
        <taxon>Caballeronia</taxon>
    </lineage>
</organism>